<comment type="caution">
    <text evidence="3">The sequence shown here is derived from an EMBL/GenBank/DDBJ whole genome shotgun (WGS) entry which is preliminary data.</text>
</comment>
<dbReference type="PANTHER" id="PTHR18964:SF149">
    <property type="entry name" value="BIFUNCTIONAL UDP-N-ACETYLGLUCOSAMINE 2-EPIMERASE_N-ACETYLMANNOSAMINE KINASE"/>
    <property type="match status" value="1"/>
</dbReference>
<protein>
    <submittedName>
        <fullName evidence="3">ROK family transcriptional regulator</fullName>
    </submittedName>
</protein>
<evidence type="ECO:0000256" key="1">
    <source>
        <dbReference type="ARBA" id="ARBA00006479"/>
    </source>
</evidence>
<dbReference type="InterPro" id="IPR036390">
    <property type="entry name" value="WH_DNA-bd_sf"/>
</dbReference>
<dbReference type="CDD" id="cd00090">
    <property type="entry name" value="HTH_ARSR"/>
    <property type="match status" value="1"/>
</dbReference>
<gene>
    <name evidence="3" type="ORF">GCM10009550_66450</name>
</gene>
<dbReference type="PANTHER" id="PTHR18964">
    <property type="entry name" value="ROK (REPRESSOR, ORF, KINASE) FAMILY"/>
    <property type="match status" value="1"/>
</dbReference>
<dbReference type="RefSeq" id="WP_344245635.1">
    <property type="nucleotide sequence ID" value="NZ_BAAAHH010000039.1"/>
</dbReference>
<comment type="similarity">
    <text evidence="1">Belongs to the ROK (NagC/XylR) family.</text>
</comment>
<dbReference type="Gene3D" id="1.10.10.10">
    <property type="entry name" value="Winged helix-like DNA-binding domain superfamily/Winged helix DNA-binding domain"/>
    <property type="match status" value="1"/>
</dbReference>
<evidence type="ECO:0000259" key="2">
    <source>
        <dbReference type="Pfam" id="PF12802"/>
    </source>
</evidence>
<dbReference type="InterPro" id="IPR011991">
    <property type="entry name" value="ArsR-like_HTH"/>
</dbReference>
<keyword evidence="4" id="KW-1185">Reference proteome</keyword>
<dbReference type="Gene3D" id="3.30.420.40">
    <property type="match status" value="2"/>
</dbReference>
<dbReference type="Pfam" id="PF00480">
    <property type="entry name" value="ROK"/>
    <property type="match status" value="1"/>
</dbReference>
<evidence type="ECO:0000313" key="3">
    <source>
        <dbReference type="EMBL" id="GAA0965692.1"/>
    </source>
</evidence>
<dbReference type="SUPFAM" id="SSF53067">
    <property type="entry name" value="Actin-like ATPase domain"/>
    <property type="match status" value="1"/>
</dbReference>
<dbReference type="EMBL" id="BAAAHH010000039">
    <property type="protein sequence ID" value="GAA0965692.1"/>
    <property type="molecule type" value="Genomic_DNA"/>
</dbReference>
<dbReference type="InterPro" id="IPR036388">
    <property type="entry name" value="WH-like_DNA-bd_sf"/>
</dbReference>
<dbReference type="SUPFAM" id="SSF46785">
    <property type="entry name" value="Winged helix' DNA-binding domain"/>
    <property type="match status" value="1"/>
</dbReference>
<dbReference type="InterPro" id="IPR000600">
    <property type="entry name" value="ROK"/>
</dbReference>
<organism evidence="3 4">
    <name type="scientific">Actinocorallia libanotica</name>
    <dbReference type="NCBI Taxonomy" id="46162"/>
    <lineage>
        <taxon>Bacteria</taxon>
        <taxon>Bacillati</taxon>
        <taxon>Actinomycetota</taxon>
        <taxon>Actinomycetes</taxon>
        <taxon>Streptosporangiales</taxon>
        <taxon>Thermomonosporaceae</taxon>
        <taxon>Actinocorallia</taxon>
    </lineage>
</organism>
<dbReference type="InterPro" id="IPR043129">
    <property type="entry name" value="ATPase_NBD"/>
</dbReference>
<sequence length="396" mass="40864">MAEHIPGTPQLLRAINDRAALRALLEHGPLTRPELGDLIGLSKPTASQLLTRLREAGLVILHGRRGGSLGRTAEEYAINPRAAFVCGLDVTPNRIQTVVADLAGGIAGEYRLPAPSRAGVKAAEEICSAVAGACSAAGIVSAELSRIVVGVQGAVDPATGRLNYSRHLPGWHFTDLVGDVEARVGTRIEIENDVNLAALAEAAHGAAQGYENFVVMWGGSGIGMALVLGGRLHRGAGGGAGEVGYLPVPGQATARDTVRSANHGLQALAGGAAVRTLLRSHGFRGAYTAAAVRAAAAKAAEPAGQDALRDIAIRVATGLAAVTAVLDPELVVLTGDILLAGGEPLRELVEHELHRMTIPRPPLRLSVIEGNPVLTGAVEHGLELTREELFGSTVPP</sequence>
<reference evidence="4" key="1">
    <citation type="journal article" date="2019" name="Int. J. Syst. Evol. Microbiol.">
        <title>The Global Catalogue of Microorganisms (GCM) 10K type strain sequencing project: providing services to taxonomists for standard genome sequencing and annotation.</title>
        <authorList>
            <consortium name="The Broad Institute Genomics Platform"/>
            <consortium name="The Broad Institute Genome Sequencing Center for Infectious Disease"/>
            <person name="Wu L."/>
            <person name="Ma J."/>
        </authorList>
    </citation>
    <scope>NUCLEOTIDE SEQUENCE [LARGE SCALE GENOMIC DNA]</scope>
    <source>
        <strain evidence="4">JCM 10696</strain>
    </source>
</reference>
<accession>A0ABP4CCR3</accession>
<dbReference type="Proteomes" id="UP001500665">
    <property type="component" value="Unassembled WGS sequence"/>
</dbReference>
<proteinExistence type="inferred from homology"/>
<dbReference type="InterPro" id="IPR000835">
    <property type="entry name" value="HTH_MarR-typ"/>
</dbReference>
<dbReference type="Pfam" id="PF12802">
    <property type="entry name" value="MarR_2"/>
    <property type="match status" value="1"/>
</dbReference>
<feature type="domain" description="HTH marR-type" evidence="2">
    <location>
        <begin position="20"/>
        <end position="61"/>
    </location>
</feature>
<name>A0ABP4CCR3_9ACTN</name>
<evidence type="ECO:0000313" key="4">
    <source>
        <dbReference type="Proteomes" id="UP001500665"/>
    </source>
</evidence>